<comment type="similarity">
    <text evidence="1">Belongs to the short-chain dehydrogenases/reductases (SDR) family.</text>
</comment>
<dbReference type="PANTHER" id="PTHR43639">
    <property type="entry name" value="OXIDOREDUCTASE, SHORT-CHAIN DEHYDROGENASE/REDUCTASE FAMILY (AFU_ORTHOLOGUE AFUA_5G02870)"/>
    <property type="match status" value="1"/>
</dbReference>
<dbReference type="GO" id="GO:0016491">
    <property type="term" value="F:oxidoreductase activity"/>
    <property type="evidence" value="ECO:0007669"/>
    <property type="project" value="UniProtKB-KW"/>
</dbReference>
<dbReference type="Gene3D" id="3.40.50.720">
    <property type="entry name" value="NAD(P)-binding Rossmann-like Domain"/>
    <property type="match status" value="1"/>
</dbReference>
<dbReference type="PANTHER" id="PTHR43639:SF1">
    <property type="entry name" value="SHORT-CHAIN DEHYDROGENASE_REDUCTASE FAMILY PROTEIN"/>
    <property type="match status" value="1"/>
</dbReference>
<gene>
    <name evidence="3" type="ORF">EV384_4748</name>
</gene>
<accession>A0A4Q8BEK7</accession>
<proteinExistence type="inferred from homology"/>
<dbReference type="InterPro" id="IPR002347">
    <property type="entry name" value="SDR_fam"/>
</dbReference>
<organism evidence="3 4">
    <name type="scientific">Micromonospora kangleipakensis</name>
    <dbReference type="NCBI Taxonomy" id="1077942"/>
    <lineage>
        <taxon>Bacteria</taxon>
        <taxon>Bacillati</taxon>
        <taxon>Actinomycetota</taxon>
        <taxon>Actinomycetes</taxon>
        <taxon>Micromonosporales</taxon>
        <taxon>Micromonosporaceae</taxon>
        <taxon>Micromonospora</taxon>
    </lineage>
</organism>
<protein>
    <submittedName>
        <fullName evidence="3">Meso-butanediol dehydrogenase/(S,S)-butanediol dehydrogenase/diacetyl reductase</fullName>
    </submittedName>
</protein>
<dbReference type="RefSeq" id="WP_130336598.1">
    <property type="nucleotide sequence ID" value="NZ_SHLD01000001.1"/>
</dbReference>
<dbReference type="SUPFAM" id="SSF51735">
    <property type="entry name" value="NAD(P)-binding Rossmann-fold domains"/>
    <property type="match status" value="1"/>
</dbReference>
<keyword evidence="4" id="KW-1185">Reference proteome</keyword>
<dbReference type="PRINTS" id="PR00081">
    <property type="entry name" value="GDHRDH"/>
</dbReference>
<comment type="caution">
    <text evidence="3">The sequence shown here is derived from an EMBL/GenBank/DDBJ whole genome shotgun (WGS) entry which is preliminary data.</text>
</comment>
<evidence type="ECO:0000256" key="1">
    <source>
        <dbReference type="ARBA" id="ARBA00006484"/>
    </source>
</evidence>
<dbReference type="NCBIfam" id="NF005559">
    <property type="entry name" value="PRK07231.1"/>
    <property type="match status" value="1"/>
</dbReference>
<dbReference type="AlphaFoldDB" id="A0A4Q8BEK7"/>
<dbReference type="PRINTS" id="PR00080">
    <property type="entry name" value="SDRFAMILY"/>
</dbReference>
<evidence type="ECO:0000313" key="3">
    <source>
        <dbReference type="EMBL" id="RZU76128.1"/>
    </source>
</evidence>
<dbReference type="CDD" id="cd05233">
    <property type="entry name" value="SDR_c"/>
    <property type="match status" value="1"/>
</dbReference>
<sequence>MDSITHLDGKAAIVTGATGGIGAVIARALAEAGAAVTVVGRRSEAGEAVVKDLPRASFVAADLTDRDSHRRVVDTTIDRFGRLDILVNNAAAHTSGPAIQGTEEDFDRIVALNYKAAFFLTQAALPALIASGAGRIVNISSIGTIKTFWGAAIYNSSKAALDNLTRTWALEHGADGVRVNAVNPGIVIDGPMSAPVQAFLDIERDVLPTIPARRLATAADVAAVVTFLAGPGADYLNGVIVPLDGGLTA</sequence>
<dbReference type="FunFam" id="3.40.50.720:FF:000084">
    <property type="entry name" value="Short-chain dehydrogenase reductase"/>
    <property type="match status" value="1"/>
</dbReference>
<dbReference type="OrthoDB" id="9804774at2"/>
<reference evidence="3 4" key="1">
    <citation type="submission" date="2019-02" db="EMBL/GenBank/DDBJ databases">
        <title>Sequencing the genomes of 1000 actinobacteria strains.</title>
        <authorList>
            <person name="Klenk H.-P."/>
        </authorList>
    </citation>
    <scope>NUCLEOTIDE SEQUENCE [LARGE SCALE GENOMIC DNA]</scope>
    <source>
        <strain evidence="3 4">DSM 45612</strain>
    </source>
</reference>
<evidence type="ECO:0000256" key="2">
    <source>
        <dbReference type="ARBA" id="ARBA00023002"/>
    </source>
</evidence>
<evidence type="ECO:0000313" key="4">
    <source>
        <dbReference type="Proteomes" id="UP000294114"/>
    </source>
</evidence>
<dbReference type="InterPro" id="IPR020904">
    <property type="entry name" value="Sc_DH/Rdtase_CS"/>
</dbReference>
<dbReference type="PROSITE" id="PS00061">
    <property type="entry name" value="ADH_SHORT"/>
    <property type="match status" value="1"/>
</dbReference>
<dbReference type="Pfam" id="PF13561">
    <property type="entry name" value="adh_short_C2"/>
    <property type="match status" value="1"/>
</dbReference>
<dbReference type="InterPro" id="IPR036291">
    <property type="entry name" value="NAD(P)-bd_dom_sf"/>
</dbReference>
<dbReference type="Proteomes" id="UP000294114">
    <property type="component" value="Unassembled WGS sequence"/>
</dbReference>
<dbReference type="EMBL" id="SHLD01000001">
    <property type="protein sequence ID" value="RZU76128.1"/>
    <property type="molecule type" value="Genomic_DNA"/>
</dbReference>
<keyword evidence="2" id="KW-0560">Oxidoreductase</keyword>
<name>A0A4Q8BEK7_9ACTN</name>